<dbReference type="AlphaFoldDB" id="A0A9N9EF20"/>
<evidence type="ECO:0000313" key="1">
    <source>
        <dbReference type="EMBL" id="CAG8675899.1"/>
    </source>
</evidence>
<reference evidence="1" key="1">
    <citation type="submission" date="2021-06" db="EMBL/GenBank/DDBJ databases">
        <authorList>
            <person name="Kallberg Y."/>
            <person name="Tangrot J."/>
            <person name="Rosling A."/>
        </authorList>
    </citation>
    <scope>NUCLEOTIDE SEQUENCE</scope>
    <source>
        <strain evidence="1">IA702</strain>
    </source>
</reference>
<protein>
    <submittedName>
        <fullName evidence="1">9133_t:CDS:1</fullName>
    </submittedName>
</protein>
<dbReference type="Proteomes" id="UP000789572">
    <property type="component" value="Unassembled WGS sequence"/>
</dbReference>
<dbReference type="EMBL" id="CAJVPJ010007502">
    <property type="protein sequence ID" value="CAG8675899.1"/>
    <property type="molecule type" value="Genomic_DNA"/>
</dbReference>
<feature type="non-terminal residue" evidence="1">
    <location>
        <position position="1"/>
    </location>
</feature>
<comment type="caution">
    <text evidence="1">The sequence shown here is derived from an EMBL/GenBank/DDBJ whole genome shotgun (WGS) entry which is preliminary data.</text>
</comment>
<name>A0A9N9EF20_9GLOM</name>
<organism evidence="1 2">
    <name type="scientific">Paraglomus occultum</name>
    <dbReference type="NCBI Taxonomy" id="144539"/>
    <lineage>
        <taxon>Eukaryota</taxon>
        <taxon>Fungi</taxon>
        <taxon>Fungi incertae sedis</taxon>
        <taxon>Mucoromycota</taxon>
        <taxon>Glomeromycotina</taxon>
        <taxon>Glomeromycetes</taxon>
        <taxon>Paraglomerales</taxon>
        <taxon>Paraglomeraceae</taxon>
        <taxon>Paraglomus</taxon>
    </lineage>
</organism>
<proteinExistence type="predicted"/>
<accession>A0A9N9EF20</accession>
<keyword evidence="2" id="KW-1185">Reference proteome</keyword>
<evidence type="ECO:0000313" key="2">
    <source>
        <dbReference type="Proteomes" id="UP000789572"/>
    </source>
</evidence>
<sequence>LAACFSKSSVETLAPFDERLFVSFHVRIIGEPDCEMSFETK</sequence>
<gene>
    <name evidence="1" type="ORF">POCULU_LOCUS11229</name>
</gene>